<dbReference type="SMART" id="SM00422">
    <property type="entry name" value="HTH_MERR"/>
    <property type="match status" value="1"/>
</dbReference>
<comment type="caution">
    <text evidence="6">The sequence shown here is derived from an EMBL/GenBank/DDBJ whole genome shotgun (WGS) entry which is preliminary data.</text>
</comment>
<evidence type="ECO:0000256" key="2">
    <source>
        <dbReference type="ARBA" id="ARBA00023015"/>
    </source>
</evidence>
<evidence type="ECO:0000256" key="4">
    <source>
        <dbReference type="ARBA" id="ARBA00023163"/>
    </source>
</evidence>
<reference evidence="6 7" key="1">
    <citation type="journal article" date="2019" name="Int. J. Syst. Evol. Microbiol.">
        <title>The Global Catalogue of Microorganisms (GCM) 10K type strain sequencing project: providing services to taxonomists for standard genome sequencing and annotation.</title>
        <authorList>
            <consortium name="The Broad Institute Genomics Platform"/>
            <consortium name="The Broad Institute Genome Sequencing Center for Infectious Disease"/>
            <person name="Wu L."/>
            <person name="Ma J."/>
        </authorList>
    </citation>
    <scope>NUCLEOTIDE SEQUENCE [LARGE SCALE GENOMIC DNA]</scope>
    <source>
        <strain evidence="6 7">JCM 15481</strain>
    </source>
</reference>
<dbReference type="Gene3D" id="1.10.1660.10">
    <property type="match status" value="1"/>
</dbReference>
<evidence type="ECO:0000256" key="1">
    <source>
        <dbReference type="ARBA" id="ARBA00022491"/>
    </source>
</evidence>
<dbReference type="InterPro" id="IPR009061">
    <property type="entry name" value="DNA-bd_dom_put_sf"/>
</dbReference>
<dbReference type="InterPro" id="IPR047057">
    <property type="entry name" value="MerR_fam"/>
</dbReference>
<keyword evidence="7" id="KW-1185">Reference proteome</keyword>
<sequence length="117" mass="12883">MKIGELSARTGVSVRLLRYYEEQGLLASERTPGGHRFYGPEAPQTVRRIRRFLDAGLSTRIIGEILDCVCGSDAEIEPCLTPLLMEQLRGVDREIDRLALTRDSLADLVAATGARPA</sequence>
<dbReference type="RefSeq" id="WP_344294127.1">
    <property type="nucleotide sequence ID" value="NZ_BAAAPF010000327.1"/>
</dbReference>
<protein>
    <submittedName>
        <fullName evidence="6">MerR family transcriptional regulator</fullName>
    </submittedName>
</protein>
<dbReference type="Proteomes" id="UP001500443">
    <property type="component" value="Unassembled WGS sequence"/>
</dbReference>
<evidence type="ECO:0000313" key="6">
    <source>
        <dbReference type="EMBL" id="GAA1502135.1"/>
    </source>
</evidence>
<keyword evidence="2" id="KW-0805">Transcription regulation</keyword>
<keyword evidence="4" id="KW-0804">Transcription</keyword>
<dbReference type="PROSITE" id="PS00552">
    <property type="entry name" value="HTH_MERR_1"/>
    <property type="match status" value="1"/>
</dbReference>
<dbReference type="PRINTS" id="PR00040">
    <property type="entry name" value="HTHMERR"/>
</dbReference>
<feature type="domain" description="HTH merR-type" evidence="5">
    <location>
        <begin position="1"/>
        <end position="68"/>
    </location>
</feature>
<gene>
    <name evidence="6" type="ORF">GCM10009802_59100</name>
</gene>
<organism evidence="6 7">
    <name type="scientific">Streptomyces synnematoformans</name>
    <dbReference type="NCBI Taxonomy" id="415721"/>
    <lineage>
        <taxon>Bacteria</taxon>
        <taxon>Bacillati</taxon>
        <taxon>Actinomycetota</taxon>
        <taxon>Actinomycetes</taxon>
        <taxon>Kitasatosporales</taxon>
        <taxon>Streptomycetaceae</taxon>
        <taxon>Streptomyces</taxon>
    </lineage>
</organism>
<name>A0ABN1ZQ76_9ACTN</name>
<evidence type="ECO:0000256" key="3">
    <source>
        <dbReference type="ARBA" id="ARBA00023125"/>
    </source>
</evidence>
<evidence type="ECO:0000313" key="7">
    <source>
        <dbReference type="Proteomes" id="UP001500443"/>
    </source>
</evidence>
<dbReference type="Pfam" id="PF13411">
    <property type="entry name" value="MerR_1"/>
    <property type="match status" value="1"/>
</dbReference>
<keyword evidence="1" id="KW-0678">Repressor</keyword>
<dbReference type="SUPFAM" id="SSF46955">
    <property type="entry name" value="Putative DNA-binding domain"/>
    <property type="match status" value="1"/>
</dbReference>
<evidence type="ECO:0000259" key="5">
    <source>
        <dbReference type="PROSITE" id="PS50937"/>
    </source>
</evidence>
<dbReference type="EMBL" id="BAAAPF010000327">
    <property type="protein sequence ID" value="GAA1502135.1"/>
    <property type="molecule type" value="Genomic_DNA"/>
</dbReference>
<dbReference type="PANTHER" id="PTHR30204">
    <property type="entry name" value="REDOX-CYCLING DRUG-SENSING TRANSCRIPTIONAL ACTIVATOR SOXR"/>
    <property type="match status" value="1"/>
</dbReference>
<proteinExistence type="predicted"/>
<accession>A0ABN1ZQ76</accession>
<keyword evidence="3" id="KW-0238">DNA-binding</keyword>
<dbReference type="PANTHER" id="PTHR30204:SF69">
    <property type="entry name" value="MERR-FAMILY TRANSCRIPTIONAL REGULATOR"/>
    <property type="match status" value="1"/>
</dbReference>
<dbReference type="InterPro" id="IPR000551">
    <property type="entry name" value="MerR-type_HTH_dom"/>
</dbReference>
<dbReference type="PROSITE" id="PS50937">
    <property type="entry name" value="HTH_MERR_2"/>
    <property type="match status" value="1"/>
</dbReference>